<dbReference type="AlphaFoldDB" id="A0A238KA08"/>
<dbReference type="Pfam" id="PF00512">
    <property type="entry name" value="HisKA"/>
    <property type="match status" value="1"/>
</dbReference>
<dbReference type="OrthoDB" id="9796100at2"/>
<evidence type="ECO:0000256" key="3">
    <source>
        <dbReference type="ARBA" id="ARBA00022553"/>
    </source>
</evidence>
<feature type="domain" description="Histidine kinase" evidence="5">
    <location>
        <begin position="225"/>
        <end position="447"/>
    </location>
</feature>
<dbReference type="Proteomes" id="UP000220836">
    <property type="component" value="Unassembled WGS sequence"/>
</dbReference>
<evidence type="ECO:0000256" key="1">
    <source>
        <dbReference type="ARBA" id="ARBA00000085"/>
    </source>
</evidence>
<reference evidence="6 7" key="1">
    <citation type="submission" date="2017-05" db="EMBL/GenBank/DDBJ databases">
        <authorList>
            <person name="Song R."/>
            <person name="Chenine A.L."/>
            <person name="Ruprecht R.M."/>
        </authorList>
    </citation>
    <scope>NUCLEOTIDE SEQUENCE [LARGE SCALE GENOMIC DNA]</scope>
    <source>
        <strain evidence="6 7">CECT 8663</strain>
    </source>
</reference>
<dbReference type="PRINTS" id="PR00344">
    <property type="entry name" value="BCTRLSENSOR"/>
</dbReference>
<keyword evidence="3" id="KW-0597">Phosphoprotein</keyword>
<accession>A0A238KA08</accession>
<keyword evidence="7" id="KW-1185">Reference proteome</keyword>
<feature type="transmembrane region" description="Helical" evidence="4">
    <location>
        <begin position="119"/>
        <end position="137"/>
    </location>
</feature>
<dbReference type="PROSITE" id="PS50109">
    <property type="entry name" value="HIS_KIN"/>
    <property type="match status" value="1"/>
</dbReference>
<keyword evidence="4" id="KW-0472">Membrane</keyword>
<dbReference type="EMBL" id="FXYH01000005">
    <property type="protein sequence ID" value="SMX39728.1"/>
    <property type="molecule type" value="Genomic_DNA"/>
</dbReference>
<dbReference type="InterPro" id="IPR036097">
    <property type="entry name" value="HisK_dim/P_sf"/>
</dbReference>
<evidence type="ECO:0000256" key="2">
    <source>
        <dbReference type="ARBA" id="ARBA00012438"/>
    </source>
</evidence>
<protein>
    <recommendedName>
        <fullName evidence="2">histidine kinase</fullName>
        <ecNumber evidence="2">2.7.13.3</ecNumber>
    </recommendedName>
</protein>
<gene>
    <name evidence="6" type="ORF">PEV8663_01845</name>
</gene>
<dbReference type="SUPFAM" id="SSF55874">
    <property type="entry name" value="ATPase domain of HSP90 chaperone/DNA topoisomerase II/histidine kinase"/>
    <property type="match status" value="1"/>
</dbReference>
<feature type="transmembrane region" description="Helical" evidence="4">
    <location>
        <begin position="144"/>
        <end position="164"/>
    </location>
</feature>
<dbReference type="SMART" id="SM00387">
    <property type="entry name" value="HATPase_c"/>
    <property type="match status" value="1"/>
</dbReference>
<keyword evidence="4" id="KW-1133">Transmembrane helix</keyword>
<dbReference type="InterPro" id="IPR003661">
    <property type="entry name" value="HisK_dim/P_dom"/>
</dbReference>
<comment type="catalytic activity">
    <reaction evidence="1">
        <text>ATP + protein L-histidine = ADP + protein N-phospho-L-histidine.</text>
        <dbReference type="EC" id="2.7.13.3"/>
    </reaction>
</comment>
<evidence type="ECO:0000313" key="7">
    <source>
        <dbReference type="Proteomes" id="UP000220836"/>
    </source>
</evidence>
<evidence type="ECO:0000256" key="4">
    <source>
        <dbReference type="SAM" id="Phobius"/>
    </source>
</evidence>
<feature type="transmembrane region" description="Helical" evidence="4">
    <location>
        <begin position="176"/>
        <end position="195"/>
    </location>
</feature>
<organism evidence="6 7">
    <name type="scientific">Pelagimonas varians</name>
    <dbReference type="NCBI Taxonomy" id="696760"/>
    <lineage>
        <taxon>Bacteria</taxon>
        <taxon>Pseudomonadati</taxon>
        <taxon>Pseudomonadota</taxon>
        <taxon>Alphaproteobacteria</taxon>
        <taxon>Rhodobacterales</taxon>
        <taxon>Roseobacteraceae</taxon>
        <taxon>Pelagimonas</taxon>
    </lineage>
</organism>
<evidence type="ECO:0000313" key="6">
    <source>
        <dbReference type="EMBL" id="SMX39728.1"/>
    </source>
</evidence>
<keyword evidence="4" id="KW-0812">Transmembrane</keyword>
<dbReference type="Gene3D" id="1.10.287.130">
    <property type="match status" value="1"/>
</dbReference>
<dbReference type="Pfam" id="PF02518">
    <property type="entry name" value="HATPase_c"/>
    <property type="match status" value="1"/>
</dbReference>
<dbReference type="InterPro" id="IPR005467">
    <property type="entry name" value="His_kinase_dom"/>
</dbReference>
<name>A0A238KA08_9RHOB</name>
<sequence length="450" mass="48757">MERPPCVPEKTVLGTRMSSEYRQEIDRLIRIEYGETAELVLRFLGLCFGSVLLFLYTGWAIAWLWPLGFFVAQAQYYGFLKTRNEICTEGDCKIAAGLFLLILTSFLWMPAVMASQNDTVLVFAGSTLMATAMVFLVRRGDTAWPFVLGGVLVVCCMYLAVFWFRPFDGADPVATWGVLIANLVLVGYLAQALLISRRSRLRAVAATERAMQEQKMSAVGALAGGVAHDFNNMLTAIIGNLELARELPDEDERQTVLNEAHNSAKRAEAVVKQLLIYSRKAPAFHTDMDINVAVARMMGLAQRLIPASVTVVLKSPQSSLGVRVDDSQLMTALINLVVNAVDAMPEGGTLRIVTSLERAKTGNSMADGGVLPVGDYAVIRVCDTGMGISEQDLHKVVQPFYSTKPTGKGTGLGLSMVLGFARDHGGALQLVSSPSGTEAAVWLPCLGARA</sequence>
<dbReference type="InterPro" id="IPR036890">
    <property type="entry name" value="HATPase_C_sf"/>
</dbReference>
<evidence type="ECO:0000259" key="5">
    <source>
        <dbReference type="PROSITE" id="PS50109"/>
    </source>
</evidence>
<proteinExistence type="predicted"/>
<dbReference type="SUPFAM" id="SSF47384">
    <property type="entry name" value="Homodimeric domain of signal transducing histidine kinase"/>
    <property type="match status" value="1"/>
</dbReference>
<dbReference type="InterPro" id="IPR004358">
    <property type="entry name" value="Sig_transdc_His_kin-like_C"/>
</dbReference>
<dbReference type="PANTHER" id="PTHR43065:SF42">
    <property type="entry name" value="TWO-COMPONENT SENSOR PPRA"/>
    <property type="match status" value="1"/>
</dbReference>
<dbReference type="InterPro" id="IPR003594">
    <property type="entry name" value="HATPase_dom"/>
</dbReference>
<dbReference type="GO" id="GO:0000155">
    <property type="term" value="F:phosphorelay sensor kinase activity"/>
    <property type="evidence" value="ECO:0007669"/>
    <property type="project" value="InterPro"/>
</dbReference>
<feature type="transmembrane region" description="Helical" evidence="4">
    <location>
        <begin position="92"/>
        <end position="113"/>
    </location>
</feature>
<dbReference type="CDD" id="cd00082">
    <property type="entry name" value="HisKA"/>
    <property type="match status" value="1"/>
</dbReference>
<dbReference type="SMART" id="SM00388">
    <property type="entry name" value="HisKA"/>
    <property type="match status" value="1"/>
</dbReference>
<dbReference type="Gene3D" id="3.30.565.10">
    <property type="entry name" value="Histidine kinase-like ATPase, C-terminal domain"/>
    <property type="match status" value="1"/>
</dbReference>
<dbReference type="PANTHER" id="PTHR43065">
    <property type="entry name" value="SENSOR HISTIDINE KINASE"/>
    <property type="match status" value="1"/>
</dbReference>
<dbReference type="EC" id="2.7.13.3" evidence="2"/>